<protein>
    <submittedName>
        <fullName evidence="2">Uncharacterized protein</fullName>
    </submittedName>
</protein>
<gene>
    <name evidence="2" type="ORF">KE626_11670</name>
</gene>
<evidence type="ECO:0000313" key="2">
    <source>
        <dbReference type="EMBL" id="MBS0027965.1"/>
    </source>
</evidence>
<feature type="signal peptide" evidence="1">
    <location>
        <begin position="1"/>
        <end position="25"/>
    </location>
</feature>
<name>A0ABS5IYC3_9BACT</name>
<feature type="chain" id="PRO_5047053832" evidence="1">
    <location>
        <begin position="26"/>
        <end position="250"/>
    </location>
</feature>
<evidence type="ECO:0000313" key="3">
    <source>
        <dbReference type="Proteomes" id="UP000676386"/>
    </source>
</evidence>
<keyword evidence="3" id="KW-1185">Reference proteome</keyword>
<accession>A0ABS5IYC3</accession>
<dbReference type="EMBL" id="JAGTXB010000004">
    <property type="protein sequence ID" value="MBS0027965.1"/>
    <property type="molecule type" value="Genomic_DNA"/>
</dbReference>
<reference evidence="2 3" key="1">
    <citation type="submission" date="2021-04" db="EMBL/GenBank/DDBJ databases">
        <title>Chitinophaga sp. nov., isolated from the rhizosphere soil.</title>
        <authorList>
            <person name="He S."/>
        </authorList>
    </citation>
    <scope>NUCLEOTIDE SEQUENCE [LARGE SCALE GENOMIC DNA]</scope>
    <source>
        <strain evidence="2 3">2R12</strain>
    </source>
</reference>
<dbReference type="Proteomes" id="UP000676386">
    <property type="component" value="Unassembled WGS sequence"/>
</dbReference>
<evidence type="ECO:0000256" key="1">
    <source>
        <dbReference type="SAM" id="SignalP"/>
    </source>
</evidence>
<dbReference type="RefSeq" id="WP_211973069.1">
    <property type="nucleotide sequence ID" value="NZ_CBFHAM010000085.1"/>
</dbReference>
<organism evidence="2 3">
    <name type="scientific">Chitinophaga hostae</name>
    <dbReference type="NCBI Taxonomy" id="2831022"/>
    <lineage>
        <taxon>Bacteria</taxon>
        <taxon>Pseudomonadati</taxon>
        <taxon>Bacteroidota</taxon>
        <taxon>Chitinophagia</taxon>
        <taxon>Chitinophagales</taxon>
        <taxon>Chitinophagaceae</taxon>
        <taxon>Chitinophaga</taxon>
    </lineage>
</organism>
<sequence>MQHFRIGLAIAIAILSACNSGNPNANGNAATDTAAAVHPATPAGSIAVTITNREKDTALVTIKFKMNGQEKEKVFEQTILKDASDDDLYKVLWDAPNSAYVGVLKANHQPRYYHASVSDKNDLKILWFASPSERIWGYMENTMGLGKVSAGGNLVQKYSKNIQSGKILADFIAEIKPDASPDSLELYVEFGGLRKSMFMAVPKGAKAVIQPTGQDDHVYFSFVTDNKAEPVIDLHVENGRLQVKTLKEIK</sequence>
<dbReference type="PROSITE" id="PS51257">
    <property type="entry name" value="PROKAR_LIPOPROTEIN"/>
    <property type="match status" value="1"/>
</dbReference>
<proteinExistence type="predicted"/>
<keyword evidence="1" id="KW-0732">Signal</keyword>
<comment type="caution">
    <text evidence="2">The sequence shown here is derived from an EMBL/GenBank/DDBJ whole genome shotgun (WGS) entry which is preliminary data.</text>
</comment>